<keyword evidence="2" id="KW-1185">Reference proteome</keyword>
<reference evidence="2" key="2">
    <citation type="journal article" date="2018" name="Mol. Plant Microbe Interact.">
        <title>Genome sequence resources for the wheat stripe rust pathogen (Puccinia striiformis f. sp. tritici) and the barley stripe rust pathogen (Puccinia striiformis f. sp. hordei).</title>
        <authorList>
            <person name="Xia C."/>
            <person name="Wang M."/>
            <person name="Yin C."/>
            <person name="Cornejo O.E."/>
            <person name="Hulbert S.H."/>
            <person name="Chen X."/>
        </authorList>
    </citation>
    <scope>NUCLEOTIDE SEQUENCE [LARGE SCALE GENOMIC DNA]</scope>
    <source>
        <strain evidence="2">93-210</strain>
    </source>
</reference>
<dbReference type="EMBL" id="CM045873">
    <property type="protein sequence ID" value="KAI7947907.1"/>
    <property type="molecule type" value="Genomic_DNA"/>
</dbReference>
<comment type="caution">
    <text evidence="1">The sequence shown here is derived from an EMBL/GenBank/DDBJ whole genome shotgun (WGS) entry which is preliminary data.</text>
</comment>
<evidence type="ECO:0000313" key="2">
    <source>
        <dbReference type="Proteomes" id="UP001060170"/>
    </source>
</evidence>
<organism evidence="1 2">
    <name type="scientific">Puccinia striiformis f. sp. tritici</name>
    <dbReference type="NCBI Taxonomy" id="168172"/>
    <lineage>
        <taxon>Eukaryota</taxon>
        <taxon>Fungi</taxon>
        <taxon>Dikarya</taxon>
        <taxon>Basidiomycota</taxon>
        <taxon>Pucciniomycotina</taxon>
        <taxon>Pucciniomycetes</taxon>
        <taxon>Pucciniales</taxon>
        <taxon>Pucciniaceae</taxon>
        <taxon>Puccinia</taxon>
    </lineage>
</organism>
<gene>
    <name evidence="1" type="ORF">MJO28_009815</name>
</gene>
<protein>
    <submittedName>
        <fullName evidence="1">Uncharacterized protein</fullName>
    </submittedName>
</protein>
<sequence length="77" mass="8640">MARPRHKKIKSSIPSVPSTRPPSSLTQSLKSASEDTNDHSDQDEKIEEELNPGPWLSDHKDEPDLTSMPTIKLHLEP</sequence>
<accession>A0ACC0E8Q9</accession>
<name>A0ACC0E8Q9_9BASI</name>
<reference evidence="1 2" key="3">
    <citation type="journal article" date="2022" name="Microbiol. Spectr.">
        <title>Folding features and dynamics of 3D genome architecture in plant fungal pathogens.</title>
        <authorList>
            <person name="Xia C."/>
        </authorList>
    </citation>
    <scope>NUCLEOTIDE SEQUENCE [LARGE SCALE GENOMIC DNA]</scope>
    <source>
        <strain evidence="1 2">93-210</strain>
    </source>
</reference>
<dbReference type="Proteomes" id="UP001060170">
    <property type="component" value="Chromosome 9"/>
</dbReference>
<evidence type="ECO:0000313" key="1">
    <source>
        <dbReference type="EMBL" id="KAI7947907.1"/>
    </source>
</evidence>
<proteinExistence type="predicted"/>
<reference evidence="2" key="1">
    <citation type="journal article" date="2018" name="BMC Genomics">
        <title>Genomic insights into host adaptation between the wheat stripe rust pathogen (Puccinia striiformis f. sp. tritici) and the barley stripe rust pathogen (Puccinia striiformis f. sp. hordei).</title>
        <authorList>
            <person name="Xia C."/>
            <person name="Wang M."/>
            <person name="Yin C."/>
            <person name="Cornejo O.E."/>
            <person name="Hulbert S.H."/>
            <person name="Chen X."/>
        </authorList>
    </citation>
    <scope>NUCLEOTIDE SEQUENCE [LARGE SCALE GENOMIC DNA]</scope>
    <source>
        <strain evidence="2">93-210</strain>
    </source>
</reference>